<dbReference type="InterPro" id="IPR004000">
    <property type="entry name" value="Actin"/>
</dbReference>
<keyword evidence="1" id="KW-0963">Cytoplasm</keyword>
<reference evidence="3 4" key="1">
    <citation type="submission" date="2014-09" db="EMBL/GenBank/DDBJ databases">
        <authorList>
            <person name="Martin A.A."/>
        </authorList>
    </citation>
    <scope>NUCLEOTIDE SEQUENCE</scope>
    <source>
        <strain evidence="4">ED321</strain>
        <strain evidence="3">ED321 Heterogonic</strain>
    </source>
</reference>
<dbReference type="WormBase" id="SRAE_1000086700">
    <property type="protein sequence ID" value="SRP03331"/>
    <property type="gene ID" value="WBGene00257467"/>
</dbReference>
<dbReference type="CTD" id="36374962"/>
<organism evidence="3">
    <name type="scientific">Strongyloides ratti</name>
    <name type="common">Parasitic roundworm</name>
    <dbReference type="NCBI Taxonomy" id="34506"/>
    <lineage>
        <taxon>Eukaryota</taxon>
        <taxon>Metazoa</taxon>
        <taxon>Ecdysozoa</taxon>
        <taxon>Nematoda</taxon>
        <taxon>Chromadorea</taxon>
        <taxon>Rhabditida</taxon>
        <taxon>Tylenchina</taxon>
        <taxon>Panagrolaimomorpha</taxon>
        <taxon>Strongyloidoidea</taxon>
        <taxon>Strongyloididae</taxon>
        <taxon>Strongyloides</taxon>
    </lineage>
</organism>
<keyword evidence="4" id="KW-1185">Reference proteome</keyword>
<dbReference type="PROSITE" id="PS00432">
    <property type="entry name" value="ACTINS_2"/>
    <property type="match status" value="1"/>
</dbReference>
<dbReference type="FunFam" id="3.90.640.10:FF:000007">
    <property type="entry name" value="Actin like 7B"/>
    <property type="match status" value="1"/>
</dbReference>
<dbReference type="FunFam" id="3.30.420.40:FF:000502">
    <property type="entry name" value="Actin-Related Proteins"/>
    <property type="match status" value="1"/>
</dbReference>
<evidence type="ECO:0000313" key="6">
    <source>
        <dbReference type="WormBase" id="SRAE_1000086700"/>
    </source>
</evidence>
<comment type="similarity">
    <text evidence="2">Belongs to the actin family.</text>
</comment>
<dbReference type="Gene3D" id="3.30.420.40">
    <property type="match status" value="2"/>
</dbReference>
<dbReference type="EMBL" id="LN609528">
    <property type="protein sequence ID" value="CEF62597.1"/>
    <property type="molecule type" value="Genomic_DNA"/>
</dbReference>
<dbReference type="WBParaSite" id="SRAE_1000086700.1">
    <property type="protein sequence ID" value="SRAE_1000086700.1"/>
    <property type="gene ID" value="WBGene00257467"/>
</dbReference>
<dbReference type="SUPFAM" id="SSF53067">
    <property type="entry name" value="Actin-like ATPase domain"/>
    <property type="match status" value="2"/>
</dbReference>
<evidence type="ECO:0000313" key="4">
    <source>
        <dbReference type="Proteomes" id="UP000035682"/>
    </source>
</evidence>
<dbReference type="OrthoDB" id="5132116at2759"/>
<accession>A0A090L3A0</accession>
<reference evidence="5" key="2">
    <citation type="submission" date="2020-12" db="UniProtKB">
        <authorList>
            <consortium name="WormBaseParasite"/>
        </authorList>
    </citation>
    <scope>IDENTIFICATION</scope>
</reference>
<dbReference type="InterPro" id="IPR043129">
    <property type="entry name" value="ATPase_NBD"/>
</dbReference>
<proteinExistence type="inferred from homology"/>
<name>A0A090L3A0_STRRB</name>
<dbReference type="Proteomes" id="UP000035682">
    <property type="component" value="Unplaced"/>
</dbReference>
<sequence length="377" mass="41992">MSYVLANQPVVIDNGSGFIKAGIAGESLPKCYFSNLVGRPKYHRVMAGGLEGDLFIGKKAQEHRGLLKLEYPMEHGIVTNWSDMEHVWQYLYSPENLNINSEEHPVLLSEAPLNPSTNREKMAEIFFETFNVPALHIQIQAVLSLYSTGRTSGVVLDCGDGVTHIVPIFNGFALSHAIQRSEIAGRDITKYLRKLLFREGIVLARSSEFEIIREIKEKACYVSMNVAKEDANIGDSSKKSDYILPDNSQISLGSCRYKAPEILFNSSAVGQESKGVHEYLVDSILSCDTDLRKDLYANVVLSGGTTFFSGFGDRLLSEVKKSAAKDAKWRISAPQERINSAWIGGSIVASLDTFRKIWISKKEYEDEGLKIVHRKTC</sequence>
<dbReference type="STRING" id="34506.A0A090L3A0"/>
<dbReference type="InterPro" id="IPR004001">
    <property type="entry name" value="Actin_CS"/>
</dbReference>
<dbReference type="CDD" id="cd10216">
    <property type="entry name" value="ASKHA_NBD_Arp1"/>
    <property type="match status" value="1"/>
</dbReference>
<dbReference type="eggNOG" id="KOG0676">
    <property type="taxonomic scope" value="Eukaryota"/>
</dbReference>
<dbReference type="AlphaFoldDB" id="A0A090L3A0"/>
<evidence type="ECO:0000313" key="5">
    <source>
        <dbReference type="WBParaSite" id="SRAE_1000086700.1"/>
    </source>
</evidence>
<dbReference type="OMA" id="YTTWTGG"/>
<dbReference type="Pfam" id="PF00022">
    <property type="entry name" value="Actin"/>
    <property type="match status" value="1"/>
</dbReference>
<gene>
    <name evidence="3 5 6" type="ORF">SRAE_1000086700</name>
</gene>
<dbReference type="GeneID" id="36374962"/>
<evidence type="ECO:0000256" key="1">
    <source>
        <dbReference type="ARBA" id="ARBA00023212"/>
    </source>
</evidence>
<keyword evidence="1" id="KW-0206">Cytoskeleton</keyword>
<dbReference type="PANTHER" id="PTHR11937">
    <property type="entry name" value="ACTIN"/>
    <property type="match status" value="1"/>
</dbReference>
<dbReference type="PRINTS" id="PR00190">
    <property type="entry name" value="ACTIN"/>
</dbReference>
<dbReference type="Gene3D" id="3.90.640.10">
    <property type="entry name" value="Actin, Chain A, domain 4"/>
    <property type="match status" value="1"/>
</dbReference>
<evidence type="ECO:0000313" key="3">
    <source>
        <dbReference type="EMBL" id="CEF62597.1"/>
    </source>
</evidence>
<dbReference type="RefSeq" id="XP_024501799.1">
    <property type="nucleotide sequence ID" value="XM_024647753.1"/>
</dbReference>
<protein>
    <submittedName>
        <fullName evidence="3 5">Actin-related protein family-containing protein</fullName>
    </submittedName>
</protein>
<dbReference type="SMART" id="SM00268">
    <property type="entry name" value="ACTIN"/>
    <property type="match status" value="1"/>
</dbReference>
<evidence type="ECO:0000256" key="2">
    <source>
        <dbReference type="RuleBase" id="RU000487"/>
    </source>
</evidence>